<evidence type="ECO:0000313" key="3">
    <source>
        <dbReference type="Proteomes" id="UP001607303"/>
    </source>
</evidence>
<organism evidence="2 3">
    <name type="scientific">Vespula maculifrons</name>
    <name type="common">Eastern yellow jacket</name>
    <name type="synonym">Wasp</name>
    <dbReference type="NCBI Taxonomy" id="7453"/>
    <lineage>
        <taxon>Eukaryota</taxon>
        <taxon>Metazoa</taxon>
        <taxon>Ecdysozoa</taxon>
        <taxon>Arthropoda</taxon>
        <taxon>Hexapoda</taxon>
        <taxon>Insecta</taxon>
        <taxon>Pterygota</taxon>
        <taxon>Neoptera</taxon>
        <taxon>Endopterygota</taxon>
        <taxon>Hymenoptera</taxon>
        <taxon>Apocrita</taxon>
        <taxon>Aculeata</taxon>
        <taxon>Vespoidea</taxon>
        <taxon>Vespidae</taxon>
        <taxon>Vespinae</taxon>
        <taxon>Vespula</taxon>
    </lineage>
</organism>
<reference evidence="2 3" key="1">
    <citation type="journal article" date="2024" name="Ann. Entomol. Soc. Am.">
        <title>Genomic analyses of the southern and eastern yellowjacket wasps (Hymenoptera: Vespidae) reveal evolutionary signatures of social life.</title>
        <authorList>
            <person name="Catto M.A."/>
            <person name="Caine P.B."/>
            <person name="Orr S.E."/>
            <person name="Hunt B.G."/>
            <person name="Goodisman M.A.D."/>
        </authorList>
    </citation>
    <scope>NUCLEOTIDE SEQUENCE [LARGE SCALE GENOMIC DNA]</scope>
    <source>
        <strain evidence="2">232</strain>
        <tissue evidence="2">Head and thorax</tissue>
    </source>
</reference>
<evidence type="ECO:0000313" key="2">
    <source>
        <dbReference type="EMBL" id="KAL2727932.1"/>
    </source>
</evidence>
<comment type="caution">
    <text evidence="2">The sequence shown here is derived from an EMBL/GenBank/DDBJ whole genome shotgun (WGS) entry which is preliminary data.</text>
</comment>
<dbReference type="EMBL" id="JAYRBN010000100">
    <property type="protein sequence ID" value="KAL2727932.1"/>
    <property type="molecule type" value="Genomic_DNA"/>
</dbReference>
<name>A0ABD2B5C3_VESMC</name>
<feature type="compositionally biased region" description="Basic and acidic residues" evidence="1">
    <location>
        <begin position="35"/>
        <end position="53"/>
    </location>
</feature>
<dbReference type="AlphaFoldDB" id="A0ABD2B5C3"/>
<gene>
    <name evidence="2" type="ORF">V1477_017208</name>
</gene>
<proteinExistence type="predicted"/>
<protein>
    <submittedName>
        <fullName evidence="2">Uncharacterized protein</fullName>
    </submittedName>
</protein>
<accession>A0ABD2B5C3</accession>
<sequence length="173" mass="19452">MRGEEKRGRVGGRDGGEGKRPPPATAAVTTLCRKSSLEAHQRKKHVPMEDRSSRSSSSSSNSSSSSSSSSSSRRRRRRRSTDTPPRAETARRAPETDIIAPDSHDSRKSGSTLDDNVRGKSALGQVNTVRQILRRCQEDRLDSKENERVEEKRRRWNKMMGRALRASSFKFKL</sequence>
<evidence type="ECO:0000256" key="1">
    <source>
        <dbReference type="SAM" id="MobiDB-lite"/>
    </source>
</evidence>
<dbReference type="Proteomes" id="UP001607303">
    <property type="component" value="Unassembled WGS sequence"/>
</dbReference>
<feature type="region of interest" description="Disordered" evidence="1">
    <location>
        <begin position="1"/>
        <end position="125"/>
    </location>
</feature>
<feature type="compositionally biased region" description="Basic and acidic residues" evidence="1">
    <location>
        <begin position="1"/>
        <end position="20"/>
    </location>
</feature>
<feature type="non-terminal residue" evidence="2">
    <location>
        <position position="173"/>
    </location>
</feature>
<feature type="compositionally biased region" description="Low complexity" evidence="1">
    <location>
        <begin position="54"/>
        <end position="71"/>
    </location>
</feature>
<keyword evidence="3" id="KW-1185">Reference proteome</keyword>